<dbReference type="PANTHER" id="PTHR33215">
    <property type="entry name" value="PROTEIN DISTAL ANTENNA"/>
    <property type="match status" value="1"/>
</dbReference>
<dbReference type="eggNOG" id="COG2963">
    <property type="taxonomic scope" value="Bacteria"/>
</dbReference>
<comment type="caution">
    <text evidence="2">The sequence shown here is derived from an EMBL/GenBank/DDBJ whole genome shotgun (WGS) entry which is preliminary data.</text>
</comment>
<dbReference type="OrthoDB" id="164199at2"/>
<dbReference type="Gene3D" id="1.10.10.60">
    <property type="entry name" value="Homeodomain-like"/>
    <property type="match status" value="1"/>
</dbReference>
<protein>
    <submittedName>
        <fullName evidence="2">Transposase IS3/IS911 family protein</fullName>
    </submittedName>
</protein>
<dbReference type="GO" id="GO:0004803">
    <property type="term" value="F:transposase activity"/>
    <property type="evidence" value="ECO:0007669"/>
    <property type="project" value="InterPro"/>
</dbReference>
<dbReference type="GO" id="GO:0006313">
    <property type="term" value="P:DNA transposition"/>
    <property type="evidence" value="ECO:0007669"/>
    <property type="project" value="InterPro"/>
</dbReference>
<dbReference type="Proteomes" id="UP000004508">
    <property type="component" value="Unassembled WGS sequence"/>
</dbReference>
<dbReference type="SUPFAM" id="SSF46689">
    <property type="entry name" value="Homeodomain-like"/>
    <property type="match status" value="1"/>
</dbReference>
<evidence type="ECO:0000313" key="2">
    <source>
        <dbReference type="EMBL" id="EFH80442.1"/>
    </source>
</evidence>
<dbReference type="STRING" id="485913.Krac_1040"/>
<dbReference type="AlphaFoldDB" id="D6U631"/>
<dbReference type="InterPro" id="IPR002514">
    <property type="entry name" value="Transposase_8"/>
</dbReference>
<keyword evidence="3" id="KW-1185">Reference proteome</keyword>
<gene>
    <name evidence="2" type="ORF">Krac_1040</name>
</gene>
<evidence type="ECO:0000256" key="1">
    <source>
        <dbReference type="SAM" id="MobiDB-lite"/>
    </source>
</evidence>
<reference evidence="2 3" key="1">
    <citation type="journal article" date="2011" name="Stand. Genomic Sci.">
        <title>Non-contiguous finished genome sequence and contextual data of the filamentous soil bacterium Ktedonobacter racemifer type strain (SOSP1-21).</title>
        <authorList>
            <person name="Chang Y.J."/>
            <person name="Land M."/>
            <person name="Hauser L."/>
            <person name="Chertkov O."/>
            <person name="Del Rio T.G."/>
            <person name="Nolan M."/>
            <person name="Copeland A."/>
            <person name="Tice H."/>
            <person name="Cheng J.F."/>
            <person name="Lucas S."/>
            <person name="Han C."/>
            <person name="Goodwin L."/>
            <person name="Pitluck S."/>
            <person name="Ivanova N."/>
            <person name="Ovchinikova G."/>
            <person name="Pati A."/>
            <person name="Chen A."/>
            <person name="Palaniappan K."/>
            <person name="Mavromatis K."/>
            <person name="Liolios K."/>
            <person name="Brettin T."/>
            <person name="Fiebig A."/>
            <person name="Rohde M."/>
            <person name="Abt B."/>
            <person name="Goker M."/>
            <person name="Detter J.C."/>
            <person name="Woyke T."/>
            <person name="Bristow J."/>
            <person name="Eisen J.A."/>
            <person name="Markowitz V."/>
            <person name="Hugenholtz P."/>
            <person name="Kyrpides N.C."/>
            <person name="Klenk H.P."/>
            <person name="Lapidus A."/>
        </authorList>
    </citation>
    <scope>NUCLEOTIDE SEQUENCE [LARGE SCALE GENOMIC DNA]</scope>
    <source>
        <strain evidence="3">DSM 44963</strain>
    </source>
</reference>
<dbReference type="InterPro" id="IPR051839">
    <property type="entry name" value="RD_transcriptional_regulator"/>
</dbReference>
<proteinExistence type="predicted"/>
<dbReference type="EMBL" id="ADVG01000005">
    <property type="protein sequence ID" value="EFH80442.1"/>
    <property type="molecule type" value="Genomic_DNA"/>
</dbReference>
<dbReference type="GO" id="GO:0003677">
    <property type="term" value="F:DNA binding"/>
    <property type="evidence" value="ECO:0007669"/>
    <property type="project" value="InterPro"/>
</dbReference>
<dbReference type="Pfam" id="PF01527">
    <property type="entry name" value="HTH_Tnp_1"/>
    <property type="match status" value="1"/>
</dbReference>
<dbReference type="InParanoid" id="D6U631"/>
<name>D6U631_KTERA</name>
<organism evidence="2 3">
    <name type="scientific">Ktedonobacter racemifer DSM 44963</name>
    <dbReference type="NCBI Taxonomy" id="485913"/>
    <lineage>
        <taxon>Bacteria</taxon>
        <taxon>Bacillati</taxon>
        <taxon>Chloroflexota</taxon>
        <taxon>Ktedonobacteria</taxon>
        <taxon>Ktedonobacterales</taxon>
        <taxon>Ktedonobacteraceae</taxon>
        <taxon>Ktedonobacter</taxon>
    </lineage>
</organism>
<sequence length="98" mass="11202">MAKEQKKYPKEFKVEAVHLVQTGQKSQAQIARDLGVADSTLSTWRKELEEHGPNAFPGSGHQTPLEEENRQLKREVNSLRQERDILKKAIGIFSHVPR</sequence>
<dbReference type="PANTHER" id="PTHR33215:SF13">
    <property type="entry name" value="PROTEIN DISTAL ANTENNA"/>
    <property type="match status" value="1"/>
</dbReference>
<evidence type="ECO:0000313" key="3">
    <source>
        <dbReference type="Proteomes" id="UP000004508"/>
    </source>
</evidence>
<accession>D6U631</accession>
<dbReference type="InterPro" id="IPR009057">
    <property type="entry name" value="Homeodomain-like_sf"/>
</dbReference>
<feature type="region of interest" description="Disordered" evidence="1">
    <location>
        <begin position="50"/>
        <end position="71"/>
    </location>
</feature>